<dbReference type="Pfam" id="PF01103">
    <property type="entry name" value="Omp85"/>
    <property type="match status" value="1"/>
</dbReference>
<evidence type="ECO:0000256" key="3">
    <source>
        <dbReference type="ARBA" id="ARBA00015419"/>
    </source>
</evidence>
<keyword evidence="8" id="KW-0998">Cell outer membrane</keyword>
<feature type="signal peptide" evidence="11">
    <location>
        <begin position="1"/>
        <end position="21"/>
    </location>
</feature>
<keyword evidence="5" id="KW-0812">Transmembrane</keyword>
<dbReference type="InterPro" id="IPR000184">
    <property type="entry name" value="Bac_surfAg_D15"/>
</dbReference>
<keyword evidence="4" id="KW-1134">Transmembrane beta strand</keyword>
<dbReference type="PANTHER" id="PTHR12815">
    <property type="entry name" value="SORTING AND ASSEMBLY MACHINERY SAMM50 PROTEIN FAMILY MEMBER"/>
    <property type="match status" value="1"/>
</dbReference>
<evidence type="ECO:0000256" key="4">
    <source>
        <dbReference type="ARBA" id="ARBA00022452"/>
    </source>
</evidence>
<evidence type="ECO:0000256" key="8">
    <source>
        <dbReference type="ARBA" id="ARBA00023237"/>
    </source>
</evidence>
<evidence type="ECO:0000256" key="6">
    <source>
        <dbReference type="ARBA" id="ARBA00022729"/>
    </source>
</evidence>
<gene>
    <name evidence="15" type="ORF">GCM10023332_05090</name>
</gene>
<sequence>MRTPLLLFFACLLAVAAPAQAASVAEVEIVGLDEEMTENVRVSLSAVDAIGRQVPPRRIEYLVRVAEEETREALAPFGYYSPEISIQRSGRGDDIALTITVDPGEPVRVRHADIAIVGEGGKDRYLKRDLARFKPAQGEVFDHATYEKSKLRITHRLAERGYFDADFASRRVEVTRADNAADIDLAWTSGARYDMGPTTFEQSPEAIIRESLLRKLLYWNEGEYYHQGRLDRLRKSLVRLDYFSQIDIQPLPGEAVNKRVPVQVTLKPAKRTIYTVGLSYGSESGAGVSLGLERRYVNDRGHKALAQLDYAENLKSLTLQYRIPAFAWLDGWYTFSLKATDEMSKYIDDRRVEFVAARSGEINQHLNAVVSLHALRERWYFQVADDGGALAEPDYRYASLLYPQLRGEYIDVDDRLFPTRGIGGSLRLAGAVEGAGSDASFGQVQARATWFKGLGERNRLIVRGEIGHTFVDLLTDLPPSLRFYAGGDRSIRGYEFREVGPSIAIDGGERYSTGARNLVTASVEFERYFNPTWGGAVFVDGGDAFNGSTPDWHVGVGIGVRYRSPVGPIKFDIARGLDDPNSPFTIGLSIGADF</sequence>
<feature type="domain" description="POTRA" evidence="13">
    <location>
        <begin position="112"/>
        <end position="183"/>
    </location>
</feature>
<organism evidence="15 16">
    <name type="scientific">Luteimonas vadosa</name>
    <dbReference type="NCBI Taxonomy" id="1165507"/>
    <lineage>
        <taxon>Bacteria</taxon>
        <taxon>Pseudomonadati</taxon>
        <taxon>Pseudomonadota</taxon>
        <taxon>Gammaproteobacteria</taxon>
        <taxon>Lysobacterales</taxon>
        <taxon>Lysobacteraceae</taxon>
        <taxon>Luteimonas</taxon>
    </lineage>
</organism>
<evidence type="ECO:0000313" key="16">
    <source>
        <dbReference type="Proteomes" id="UP001501323"/>
    </source>
</evidence>
<dbReference type="InterPro" id="IPR035243">
    <property type="entry name" value="TamA_POTRA_Dom_1"/>
</dbReference>
<evidence type="ECO:0000256" key="1">
    <source>
        <dbReference type="ARBA" id="ARBA00004442"/>
    </source>
</evidence>
<dbReference type="EMBL" id="BAABJY010000001">
    <property type="protein sequence ID" value="GAA4856408.1"/>
    <property type="molecule type" value="Genomic_DNA"/>
</dbReference>
<name>A0ABP9DQ23_9GAMM</name>
<accession>A0ABP9DQ23</accession>
<evidence type="ECO:0000259" key="13">
    <source>
        <dbReference type="Pfam" id="PF07244"/>
    </source>
</evidence>
<feature type="domain" description="Bacterial surface antigen (D15)" evidence="12">
    <location>
        <begin position="412"/>
        <end position="589"/>
    </location>
</feature>
<evidence type="ECO:0000256" key="10">
    <source>
        <dbReference type="ARBA" id="ARBA00093548"/>
    </source>
</evidence>
<dbReference type="Proteomes" id="UP001501323">
    <property type="component" value="Unassembled WGS sequence"/>
</dbReference>
<keyword evidence="16" id="KW-1185">Reference proteome</keyword>
<feature type="chain" id="PRO_5045241034" description="Translocation and assembly module subunit TamA" evidence="11">
    <location>
        <begin position="22"/>
        <end position="594"/>
    </location>
</feature>
<dbReference type="InterPro" id="IPR010827">
    <property type="entry name" value="BamA/TamA_POTRA"/>
</dbReference>
<evidence type="ECO:0000259" key="12">
    <source>
        <dbReference type="Pfam" id="PF01103"/>
    </source>
</evidence>
<dbReference type="Pfam" id="PF17243">
    <property type="entry name" value="POTRA_TamA_1"/>
    <property type="match status" value="1"/>
</dbReference>
<proteinExistence type="inferred from homology"/>
<dbReference type="Pfam" id="PF07244">
    <property type="entry name" value="POTRA"/>
    <property type="match status" value="1"/>
</dbReference>
<evidence type="ECO:0000256" key="11">
    <source>
        <dbReference type="SAM" id="SignalP"/>
    </source>
</evidence>
<dbReference type="Gene3D" id="3.10.20.310">
    <property type="entry name" value="membrane protein fhac"/>
    <property type="match status" value="3"/>
</dbReference>
<comment type="subcellular location">
    <subcellularLocation>
        <location evidence="1">Cell outer membrane</location>
    </subcellularLocation>
</comment>
<protein>
    <recommendedName>
        <fullName evidence="3">Translocation and assembly module subunit TamA</fullName>
    </recommendedName>
    <alternativeName>
        <fullName evidence="9">Autotransporter assembly factor TamA</fullName>
    </alternativeName>
</protein>
<dbReference type="PANTHER" id="PTHR12815:SF47">
    <property type="entry name" value="TRANSLOCATION AND ASSEMBLY MODULE SUBUNIT TAMA"/>
    <property type="match status" value="1"/>
</dbReference>
<keyword evidence="7" id="KW-0472">Membrane</keyword>
<dbReference type="Gene3D" id="2.40.160.50">
    <property type="entry name" value="membrane protein fhac: a member of the omp85/tpsb transporter family"/>
    <property type="match status" value="1"/>
</dbReference>
<evidence type="ECO:0000259" key="14">
    <source>
        <dbReference type="Pfam" id="PF17243"/>
    </source>
</evidence>
<comment type="subunit">
    <text evidence="10">Interacts with TamB to form the translocation and assembly module (TAM).</text>
</comment>
<evidence type="ECO:0000256" key="5">
    <source>
        <dbReference type="ARBA" id="ARBA00022692"/>
    </source>
</evidence>
<feature type="domain" description="TamA POTRA" evidence="14">
    <location>
        <begin position="26"/>
        <end position="103"/>
    </location>
</feature>
<reference evidence="16" key="1">
    <citation type="journal article" date="2019" name="Int. J. Syst. Evol. Microbiol.">
        <title>The Global Catalogue of Microorganisms (GCM) 10K type strain sequencing project: providing services to taxonomists for standard genome sequencing and annotation.</title>
        <authorList>
            <consortium name="The Broad Institute Genomics Platform"/>
            <consortium name="The Broad Institute Genome Sequencing Center for Infectious Disease"/>
            <person name="Wu L."/>
            <person name="Ma J."/>
        </authorList>
    </citation>
    <scope>NUCLEOTIDE SEQUENCE [LARGE SCALE GENOMIC DNA]</scope>
    <source>
        <strain evidence="16">JCM 18392</strain>
    </source>
</reference>
<keyword evidence="6 11" id="KW-0732">Signal</keyword>
<evidence type="ECO:0000256" key="2">
    <source>
        <dbReference type="ARBA" id="ARBA00010248"/>
    </source>
</evidence>
<dbReference type="RefSeq" id="WP_345293921.1">
    <property type="nucleotide sequence ID" value="NZ_BAABJY010000001.1"/>
</dbReference>
<evidence type="ECO:0000256" key="9">
    <source>
        <dbReference type="ARBA" id="ARBA00033063"/>
    </source>
</evidence>
<dbReference type="InterPro" id="IPR039910">
    <property type="entry name" value="D15-like"/>
</dbReference>
<comment type="similarity">
    <text evidence="2">Belongs to the TamA family.</text>
</comment>
<comment type="caution">
    <text evidence="15">The sequence shown here is derived from an EMBL/GenBank/DDBJ whole genome shotgun (WGS) entry which is preliminary data.</text>
</comment>
<evidence type="ECO:0000256" key="7">
    <source>
        <dbReference type="ARBA" id="ARBA00023136"/>
    </source>
</evidence>
<evidence type="ECO:0000313" key="15">
    <source>
        <dbReference type="EMBL" id="GAA4856408.1"/>
    </source>
</evidence>